<feature type="compositionally biased region" description="Polar residues" evidence="8">
    <location>
        <begin position="724"/>
        <end position="734"/>
    </location>
</feature>
<comment type="subcellular location">
    <subcellularLocation>
        <location evidence="1">Nucleus</location>
    </subcellularLocation>
</comment>
<proteinExistence type="predicted"/>
<dbReference type="Gene3D" id="3.30.565.10">
    <property type="entry name" value="Histidine kinase-like ATPase, C-terminal domain"/>
    <property type="match status" value="1"/>
</dbReference>
<evidence type="ECO:0000256" key="3">
    <source>
        <dbReference type="ARBA" id="ARBA00022771"/>
    </source>
</evidence>
<dbReference type="PANTHER" id="PTHR23336:SF17">
    <property type="entry name" value="MORC FAMILY CW-TYPE ZINC FINGER PROTEIN 3"/>
    <property type="match status" value="1"/>
</dbReference>
<feature type="compositionally biased region" description="Polar residues" evidence="8">
    <location>
        <begin position="563"/>
        <end position="586"/>
    </location>
</feature>
<gene>
    <name evidence="13" type="primary">morc3.4</name>
    <name evidence="11 12" type="synonym">LOC101730243</name>
</gene>
<name>A0A8J1J3I3_XENTR</name>
<feature type="region of interest" description="Disordered" evidence="8">
    <location>
        <begin position="384"/>
        <end position="403"/>
    </location>
</feature>
<evidence type="ECO:0000313" key="13">
    <source>
        <dbReference type="Xenbase" id="XB-GENE-23659767"/>
    </source>
</evidence>
<evidence type="ECO:0000256" key="5">
    <source>
        <dbReference type="ARBA" id="ARBA00023054"/>
    </source>
</evidence>
<evidence type="ECO:0000313" key="12">
    <source>
        <dbReference type="RefSeq" id="XP_031752415.1"/>
    </source>
</evidence>
<dbReference type="PROSITE" id="PS51050">
    <property type="entry name" value="ZF_CW"/>
    <property type="match status" value="1"/>
</dbReference>
<sequence length="908" mass="103437">METDGIRLSGLHPKFLHSNSTSHTWPFSAVAELIDNAYDPDVNAKQIWIDQTDFKDNICLTFTDNGNGMNQDKLYKMLSFGFSDKVAVHGHVPIGLYGNGFKSGSMRLGKDAIVFTKNESGMHVGMLSQTYLEKINVEKVLVPIISFNKQKQLVQKPDLDANVKAITTYSLMNSETELLAELEAIPGRKGTRIIIWNLKRDKRGYPDFNFKHDEYDIRIPEKNSDQKRGNKKQETVDYVAPDNEYSLRAYCSILYLKPRIQIILRKQKVKTQLVDKNLAYIEKDVYKPQFLAPKTINITFGYNCRNKEHYGVMMYHKNRLIKAYEKVGCQSKANNKGVGVVGVVECNFLNPIHNKQDFEHTDEYRLTMDALGVKLNDYWNTMQERKGKKSDPQSPLEEQNSPDQTWVQCNSCLKWRKVPDGVKISEDDAWDCSMNTDPRFRDCSVPEEPGANDDPVTHCTYEKTPKKRRSERVKQMAADKPPSPRTPRNGETQPSVSSGQRDLEPNQSQETDSNKRDISELEEPENNVDSVHSTNEKTHKRRRSEQVKQTAADKPPSPRTPRNGETQPSVSSGQRDLEPNQSQETNSNKRDISELEEPENNVDSDHSTNEKTHKKRKSERLQQMTADIPPIPCTPQSKEMQPSLSSGQRDLEPDRNQETDINKRDRSVPEEPEADDDDDDDISDERTQKRRKTKRIQQIAPNKPTVPQNEDMQLQLSSDERLSEPNQSLETGINKSLRRSLSYENTSAKKQKLIGSGPTDLHQNSNDNDDDDDIIIMEDIGTSSNNIVTENVNKCEGDASNDYSSQGNQPMPGSNLYINCNGIAQREMETSHQTHHQESSNDTMEQEIKRLKMYCGELALKVQELKKHISDLRSKYEESLKEIDRLKALQDLKAESGTGGPRIQTAAK</sequence>
<feature type="coiled-coil region" evidence="7">
    <location>
        <begin position="862"/>
        <end position="889"/>
    </location>
</feature>
<dbReference type="Pfam" id="PF07496">
    <property type="entry name" value="zf-CW"/>
    <property type="match status" value="1"/>
</dbReference>
<dbReference type="KEGG" id="xtr:101730243"/>
<dbReference type="Xenbase" id="XB-GENE-23659767">
    <property type="gene designation" value="morc3.4"/>
</dbReference>
<dbReference type="Pfam" id="PF13589">
    <property type="entry name" value="HATPase_c_3"/>
    <property type="match status" value="1"/>
</dbReference>
<keyword evidence="6" id="KW-0539">Nucleus</keyword>
<evidence type="ECO:0000256" key="4">
    <source>
        <dbReference type="ARBA" id="ARBA00022833"/>
    </source>
</evidence>
<dbReference type="Pfam" id="PF17942">
    <property type="entry name" value="Morc6_S5"/>
    <property type="match status" value="1"/>
</dbReference>
<feature type="compositionally biased region" description="Basic and acidic residues" evidence="8">
    <location>
        <begin position="649"/>
        <end position="669"/>
    </location>
</feature>
<evidence type="ECO:0000256" key="6">
    <source>
        <dbReference type="ARBA" id="ARBA00023242"/>
    </source>
</evidence>
<feature type="domain" description="CW-type" evidence="9">
    <location>
        <begin position="400"/>
        <end position="451"/>
    </location>
</feature>
<keyword evidence="4" id="KW-0862">Zinc</keyword>
<keyword evidence="2" id="KW-0479">Metal-binding</keyword>
<keyword evidence="10" id="KW-1185">Reference proteome</keyword>
<feature type="compositionally biased region" description="Polar residues" evidence="8">
    <location>
        <begin position="489"/>
        <end position="511"/>
    </location>
</feature>
<organism evidence="10 11">
    <name type="scientific">Xenopus tropicalis</name>
    <name type="common">Western clawed frog</name>
    <name type="synonym">Silurana tropicalis</name>
    <dbReference type="NCBI Taxonomy" id="8364"/>
    <lineage>
        <taxon>Eukaryota</taxon>
        <taxon>Metazoa</taxon>
        <taxon>Chordata</taxon>
        <taxon>Craniata</taxon>
        <taxon>Vertebrata</taxon>
        <taxon>Euteleostomi</taxon>
        <taxon>Amphibia</taxon>
        <taxon>Batrachia</taxon>
        <taxon>Anura</taxon>
        <taxon>Pipoidea</taxon>
        <taxon>Pipidae</taxon>
        <taxon>Xenopodinae</taxon>
        <taxon>Xenopus</taxon>
        <taxon>Silurana</taxon>
    </lineage>
</organism>
<keyword evidence="5 7" id="KW-0175">Coiled coil</keyword>
<dbReference type="InterPro" id="IPR011124">
    <property type="entry name" value="Znf_CW"/>
</dbReference>
<keyword evidence="3" id="KW-0863">Zinc-finger</keyword>
<dbReference type="InterPro" id="IPR041006">
    <property type="entry name" value="Morc_S5"/>
</dbReference>
<feature type="region of interest" description="Disordered" evidence="8">
    <location>
        <begin position="443"/>
        <end position="771"/>
    </location>
</feature>
<reference evidence="11 12" key="1">
    <citation type="submission" date="2025-04" db="UniProtKB">
        <authorList>
            <consortium name="RefSeq"/>
        </authorList>
    </citation>
    <scope>IDENTIFICATION</scope>
    <source>
        <strain evidence="11 12">Nigerian</strain>
        <tissue evidence="11 12">Liver and blood</tissue>
    </source>
</reference>
<dbReference type="GO" id="GO:0008270">
    <property type="term" value="F:zinc ion binding"/>
    <property type="evidence" value="ECO:0007669"/>
    <property type="project" value="UniProtKB-KW"/>
</dbReference>
<evidence type="ECO:0000256" key="2">
    <source>
        <dbReference type="ARBA" id="ARBA00022723"/>
    </source>
</evidence>
<protein>
    <submittedName>
        <fullName evidence="11 12">MORC family CW-type zinc finger protein 3 isoform X1</fullName>
    </submittedName>
</protein>
<dbReference type="GO" id="GO:0005634">
    <property type="term" value="C:nucleus"/>
    <property type="evidence" value="ECO:0000318"/>
    <property type="project" value="GO_Central"/>
</dbReference>
<dbReference type="GO" id="GO:0016605">
    <property type="term" value="C:PML body"/>
    <property type="evidence" value="ECO:0000318"/>
    <property type="project" value="GO_Central"/>
</dbReference>
<evidence type="ECO:0000313" key="11">
    <source>
        <dbReference type="RefSeq" id="XP_031752414.1"/>
    </source>
</evidence>
<evidence type="ECO:0000256" key="8">
    <source>
        <dbReference type="SAM" id="MobiDB-lite"/>
    </source>
</evidence>
<dbReference type="InterPro" id="IPR036890">
    <property type="entry name" value="HATPase_C_sf"/>
</dbReference>
<dbReference type="RefSeq" id="XP_031752414.1">
    <property type="nucleotide sequence ID" value="XM_031896554.1"/>
</dbReference>
<dbReference type="OMA" id="QGRECEA"/>
<dbReference type="InterPro" id="IPR045261">
    <property type="entry name" value="MORC_ATPase"/>
</dbReference>
<dbReference type="SUPFAM" id="SSF55874">
    <property type="entry name" value="ATPase domain of HSP90 chaperone/DNA topoisomerase II/histidine kinase"/>
    <property type="match status" value="1"/>
</dbReference>
<feature type="compositionally biased region" description="Acidic residues" evidence="8">
    <location>
        <begin position="670"/>
        <end position="683"/>
    </location>
</feature>
<dbReference type="GO" id="GO:0016887">
    <property type="term" value="F:ATP hydrolysis activity"/>
    <property type="evidence" value="ECO:0007669"/>
    <property type="project" value="InterPro"/>
</dbReference>
<evidence type="ECO:0000313" key="10">
    <source>
        <dbReference type="Proteomes" id="UP000008143"/>
    </source>
</evidence>
<evidence type="ECO:0000259" key="9">
    <source>
        <dbReference type="PROSITE" id="PS51050"/>
    </source>
</evidence>
<dbReference type="AlphaFoldDB" id="A0A8J1J3I3"/>
<dbReference type="OrthoDB" id="757982at2759"/>
<feature type="compositionally biased region" description="Polar residues" evidence="8">
    <location>
        <begin position="392"/>
        <end position="403"/>
    </location>
</feature>
<dbReference type="Gene3D" id="3.30.40.100">
    <property type="match status" value="1"/>
</dbReference>
<dbReference type="CDD" id="cd16931">
    <property type="entry name" value="HATPase_MORC-like"/>
    <property type="match status" value="1"/>
</dbReference>
<dbReference type="Proteomes" id="UP000008143">
    <property type="component" value="Chromosome 2"/>
</dbReference>
<dbReference type="RefSeq" id="XP_031752415.1">
    <property type="nucleotide sequence ID" value="XM_031896555.1"/>
</dbReference>
<feature type="compositionally biased region" description="Polar residues" evidence="8">
    <location>
        <begin position="705"/>
        <end position="717"/>
    </location>
</feature>
<accession>A0A8J1J3I3</accession>
<dbReference type="PANTHER" id="PTHR23336">
    <property type="entry name" value="ZINC FINGER CW-TYPE COILED-COIL DOMAIN PROTEIN 3"/>
    <property type="match status" value="1"/>
</dbReference>
<evidence type="ECO:0000256" key="1">
    <source>
        <dbReference type="ARBA" id="ARBA00004123"/>
    </source>
</evidence>
<feature type="compositionally biased region" description="Polar residues" evidence="8">
    <location>
        <begin position="634"/>
        <end position="648"/>
    </location>
</feature>
<evidence type="ECO:0000256" key="7">
    <source>
        <dbReference type="SAM" id="Coils"/>
    </source>
</evidence>
<dbReference type="FunFam" id="3.30.565.10:FF:000035">
    <property type="entry name" value="MORC family CW-type zinc finger protein 4"/>
    <property type="match status" value="1"/>
</dbReference>